<proteinExistence type="predicted"/>
<evidence type="ECO:0000313" key="2">
    <source>
        <dbReference type="Proteomes" id="UP001492380"/>
    </source>
</evidence>
<name>A0ABR1YLG1_9PEZI</name>
<reference evidence="1 2" key="1">
    <citation type="submission" date="2024-04" db="EMBL/GenBank/DDBJ databases">
        <title>Phyllosticta paracitricarpa is synonymous to the EU quarantine fungus P. citricarpa based on phylogenomic analyses.</title>
        <authorList>
            <consortium name="Lawrence Berkeley National Laboratory"/>
            <person name="Van Ingen-Buijs V.A."/>
            <person name="Van Westerhoven A.C."/>
            <person name="Haridas S."/>
            <person name="Skiadas P."/>
            <person name="Martin F."/>
            <person name="Groenewald J.Z."/>
            <person name="Crous P.W."/>
            <person name="Seidl M.F."/>
        </authorList>
    </citation>
    <scope>NUCLEOTIDE SEQUENCE [LARGE SCALE GENOMIC DNA]</scope>
    <source>
        <strain evidence="1 2">CBS 123374</strain>
    </source>
</reference>
<protein>
    <recommendedName>
        <fullName evidence="3">Secreted protein</fullName>
    </recommendedName>
</protein>
<dbReference type="Proteomes" id="UP001492380">
    <property type="component" value="Unassembled WGS sequence"/>
</dbReference>
<organism evidence="1 2">
    <name type="scientific">Phyllosticta capitalensis</name>
    <dbReference type="NCBI Taxonomy" id="121624"/>
    <lineage>
        <taxon>Eukaryota</taxon>
        <taxon>Fungi</taxon>
        <taxon>Dikarya</taxon>
        <taxon>Ascomycota</taxon>
        <taxon>Pezizomycotina</taxon>
        <taxon>Dothideomycetes</taxon>
        <taxon>Dothideomycetes incertae sedis</taxon>
        <taxon>Botryosphaeriales</taxon>
        <taxon>Phyllostictaceae</taxon>
        <taxon>Phyllosticta</taxon>
    </lineage>
</organism>
<evidence type="ECO:0008006" key="3">
    <source>
        <dbReference type="Google" id="ProtNLM"/>
    </source>
</evidence>
<evidence type="ECO:0000313" key="1">
    <source>
        <dbReference type="EMBL" id="KAK8233344.1"/>
    </source>
</evidence>
<keyword evidence="2" id="KW-1185">Reference proteome</keyword>
<comment type="caution">
    <text evidence="1">The sequence shown here is derived from an EMBL/GenBank/DDBJ whole genome shotgun (WGS) entry which is preliminary data.</text>
</comment>
<accession>A0ABR1YLG1</accession>
<dbReference type="EMBL" id="JBBWRZ010000006">
    <property type="protein sequence ID" value="KAK8233344.1"/>
    <property type="molecule type" value="Genomic_DNA"/>
</dbReference>
<sequence>MTYVLKSRRLWSCAASALTCSRSARSDWPVAHFVVDCPRPVMLASCRTGGSLAWTWDLEKAVVVLGKDSGKRGMAGWLVAHGRLADHNTGASRSTSTTTGNCNLDTNPGTVVRLRFGSRCQRAQPSGQPAQAAL</sequence>
<gene>
    <name evidence="1" type="ORF">HDK90DRAFT_263796</name>
</gene>